<dbReference type="AlphaFoldDB" id="A0A3Q2T052"/>
<proteinExistence type="predicted"/>
<evidence type="ECO:0000256" key="1">
    <source>
        <dbReference type="SAM" id="MobiDB-lite"/>
    </source>
</evidence>
<feature type="compositionally biased region" description="Basic and acidic residues" evidence="1">
    <location>
        <begin position="223"/>
        <end position="244"/>
    </location>
</feature>
<feature type="region of interest" description="Disordered" evidence="1">
    <location>
        <begin position="152"/>
        <end position="328"/>
    </location>
</feature>
<organism evidence="2 3">
    <name type="scientific">Fundulus heteroclitus</name>
    <name type="common">Killifish</name>
    <name type="synonym">Mummichog</name>
    <dbReference type="NCBI Taxonomy" id="8078"/>
    <lineage>
        <taxon>Eukaryota</taxon>
        <taxon>Metazoa</taxon>
        <taxon>Chordata</taxon>
        <taxon>Craniata</taxon>
        <taxon>Vertebrata</taxon>
        <taxon>Euteleostomi</taxon>
        <taxon>Actinopterygii</taxon>
        <taxon>Neopterygii</taxon>
        <taxon>Teleostei</taxon>
        <taxon>Neoteleostei</taxon>
        <taxon>Acanthomorphata</taxon>
        <taxon>Ovalentaria</taxon>
        <taxon>Atherinomorphae</taxon>
        <taxon>Cyprinodontiformes</taxon>
        <taxon>Fundulidae</taxon>
        <taxon>Fundulus</taxon>
    </lineage>
</organism>
<name>A0A3Q2T052_FUNHE</name>
<reference evidence="2" key="1">
    <citation type="submission" date="2025-08" db="UniProtKB">
        <authorList>
            <consortium name="Ensembl"/>
        </authorList>
    </citation>
    <scope>IDENTIFICATION</scope>
</reference>
<dbReference type="InterPro" id="IPR028042">
    <property type="entry name" value="DUF4639"/>
</dbReference>
<dbReference type="STRING" id="8078.ENSFHEP00000006673"/>
<accession>A0A3Q2T052</accession>
<protein>
    <submittedName>
        <fullName evidence="2">Uncharacterized protein</fullName>
    </submittedName>
</protein>
<dbReference type="GeneID" id="105925434"/>
<sequence>MPRPAPKSKTDKKKVKSNVKEIPPPEPEQEEEDLIGGRITRAQWTEMLIQEDGDEIVGEIMDKLLSQVMDCCYKSYIKTQLVPYTASWAKTYLTKIVESQILCLDEGEGPEEICRTEDCEPLPAVPDCWAQGCVPTVPAVVVDQVPEQTEPNLLKQSNVVSLGNCAPDKDKTEKEPRKDEKDPLCNVPSTSPPACADRKKIPQVNKPDKHAQRKLLPSVFSSTEKRNVEVESKNRDSVVHKDKTAPTSQQKDPQPIPKLDPRRLPRHCIFPQYEIVDNNLRKPGPQKTTGGLPRLEPKSAKQQTERPGTSLKPPKTISKEKPQKINNNDVRALKQEMERRVLFGPLRLDTMELAKGVSLSGSQAADSTPLRGNGPSQPTDLKPIKRNVTLPLYSVGQVAAGPPPQVTPVTQAEDCDSSLKDLTFL</sequence>
<dbReference type="Pfam" id="PF15479">
    <property type="entry name" value="DUF4639"/>
    <property type="match status" value="1"/>
</dbReference>
<feature type="region of interest" description="Disordered" evidence="1">
    <location>
        <begin position="359"/>
        <end position="384"/>
    </location>
</feature>
<reference evidence="2" key="2">
    <citation type="submission" date="2025-09" db="UniProtKB">
        <authorList>
            <consortium name="Ensembl"/>
        </authorList>
    </citation>
    <scope>IDENTIFICATION</scope>
</reference>
<dbReference type="OrthoDB" id="193650at2759"/>
<keyword evidence="3" id="KW-1185">Reference proteome</keyword>
<dbReference type="PANTHER" id="PTHR34438:SF1">
    <property type="entry name" value="CHROMOSOME 2 OPEN READING FRAME 81"/>
    <property type="match status" value="1"/>
</dbReference>
<feature type="compositionally biased region" description="Polar residues" evidence="1">
    <location>
        <begin position="152"/>
        <end position="161"/>
    </location>
</feature>
<feature type="compositionally biased region" description="Basic and acidic residues" evidence="1">
    <location>
        <begin position="196"/>
        <end position="210"/>
    </location>
</feature>
<dbReference type="Ensembl" id="ENSFHET00000005103.1">
    <property type="protein sequence ID" value="ENSFHEP00000006673.1"/>
    <property type="gene ID" value="ENSFHEG00000007734.1"/>
</dbReference>
<feature type="region of interest" description="Disordered" evidence="1">
    <location>
        <begin position="1"/>
        <end position="33"/>
    </location>
</feature>
<evidence type="ECO:0000313" key="2">
    <source>
        <dbReference type="Ensembl" id="ENSFHEP00000006673.1"/>
    </source>
</evidence>
<dbReference type="Proteomes" id="UP000265000">
    <property type="component" value="Unplaced"/>
</dbReference>
<feature type="compositionally biased region" description="Basic and acidic residues" evidence="1">
    <location>
        <begin position="167"/>
        <end position="183"/>
    </location>
</feature>
<dbReference type="GeneTree" id="ENSGT00940000167385"/>
<dbReference type="PANTHER" id="PTHR34438">
    <property type="entry name" value="SI:DKEY-97L20.6"/>
    <property type="match status" value="1"/>
</dbReference>
<evidence type="ECO:0000313" key="3">
    <source>
        <dbReference type="Proteomes" id="UP000265000"/>
    </source>
</evidence>